<evidence type="ECO:0000313" key="5">
    <source>
        <dbReference type="RefSeq" id="XP_021836080.1"/>
    </source>
</evidence>
<evidence type="ECO:0000256" key="3">
    <source>
        <dbReference type="PROSITE-ProRule" id="PRU00708"/>
    </source>
</evidence>
<accession>A0A9R0JIV8</accession>
<feature type="repeat" description="PPR" evidence="3">
    <location>
        <begin position="44"/>
        <end position="78"/>
    </location>
</feature>
<dbReference type="RefSeq" id="XP_021836080.1">
    <property type="nucleotide sequence ID" value="XM_021980388.1"/>
</dbReference>
<evidence type="ECO:0000256" key="1">
    <source>
        <dbReference type="ARBA" id="ARBA00007626"/>
    </source>
</evidence>
<dbReference type="PROSITE" id="PS51375">
    <property type="entry name" value="PPR"/>
    <property type="match status" value="3"/>
</dbReference>
<feature type="repeat" description="PPR" evidence="3">
    <location>
        <begin position="105"/>
        <end position="139"/>
    </location>
</feature>
<dbReference type="PANTHER" id="PTHR47447:SF28">
    <property type="entry name" value="PENTACOTRIPEPTIDE-REPEAT REGION OF PRORP DOMAIN-CONTAINING PROTEIN"/>
    <property type="match status" value="1"/>
</dbReference>
<sequence length="191" mass="21346">MQAHGIPPDVITYSSLVDVLCKSARLDAAVAILKDMEDKGIKPTIVIYSILMNSLCESGQLEDAANLFYDLVLKGLQPNVKTYNGLMNEVDKVLRNMEEDGCSPDDITYNTIIRRYILNNDLSKALWYCDLMVNKGFEADANTFHLLTSCHLIAYVIHLKTYFGSSLSNLKIMWQSLGCGEFKSCASECLI</sequence>
<dbReference type="InterPro" id="IPR002885">
    <property type="entry name" value="PPR_rpt"/>
</dbReference>
<dbReference type="PANTHER" id="PTHR47447">
    <property type="entry name" value="OS03G0856100 PROTEIN"/>
    <property type="match status" value="1"/>
</dbReference>
<reference evidence="6" key="2">
    <citation type="submission" date="2025-05" db="UniProtKB">
        <authorList>
            <consortium name="RefSeq"/>
        </authorList>
    </citation>
    <scope>IDENTIFICATION</scope>
    <source>
        <tissue evidence="6">Leaf</tissue>
    </source>
</reference>
<proteinExistence type="inferred from homology"/>
<protein>
    <submittedName>
        <fullName evidence="5 6">Pentatricopeptide repeat-containing protein At1g12700, mitochondrial</fullName>
    </submittedName>
</protein>
<feature type="repeat" description="PPR" evidence="3">
    <location>
        <begin position="9"/>
        <end position="43"/>
    </location>
</feature>
<dbReference type="Pfam" id="PF13812">
    <property type="entry name" value="PPR_3"/>
    <property type="match status" value="1"/>
</dbReference>
<keyword evidence="4" id="KW-1185">Reference proteome</keyword>
<evidence type="ECO:0000313" key="6">
    <source>
        <dbReference type="RefSeq" id="XP_056699450.1"/>
    </source>
</evidence>
<dbReference type="Pfam" id="PF13041">
    <property type="entry name" value="PPR_2"/>
    <property type="match status" value="1"/>
</dbReference>
<name>A0A9R0JIV8_SPIOL</name>
<dbReference type="RefSeq" id="XP_056699450.1">
    <property type="nucleotide sequence ID" value="XM_056843472.1"/>
</dbReference>
<keyword evidence="2" id="KW-0677">Repeat</keyword>
<gene>
    <name evidence="5 6" type="primary">LOC110775792</name>
</gene>
<evidence type="ECO:0000313" key="4">
    <source>
        <dbReference type="Proteomes" id="UP000813463"/>
    </source>
</evidence>
<dbReference type="OrthoDB" id="185373at2759"/>
<dbReference type="NCBIfam" id="TIGR00756">
    <property type="entry name" value="PPR"/>
    <property type="match status" value="3"/>
</dbReference>
<dbReference type="AlphaFoldDB" id="A0A9R0JIV8"/>
<reference evidence="4" key="1">
    <citation type="journal article" date="2021" name="Nat. Commun.">
        <title>Genomic analyses provide insights into spinach domestication and the genetic basis of agronomic traits.</title>
        <authorList>
            <person name="Cai X."/>
            <person name="Sun X."/>
            <person name="Xu C."/>
            <person name="Sun H."/>
            <person name="Wang X."/>
            <person name="Ge C."/>
            <person name="Zhang Z."/>
            <person name="Wang Q."/>
            <person name="Fei Z."/>
            <person name="Jiao C."/>
            <person name="Wang Q."/>
        </authorList>
    </citation>
    <scope>NUCLEOTIDE SEQUENCE [LARGE SCALE GENOMIC DNA]</scope>
    <source>
        <strain evidence="4">cv. Varoflay</strain>
    </source>
</reference>
<dbReference type="Gene3D" id="1.25.40.10">
    <property type="entry name" value="Tetratricopeptide repeat domain"/>
    <property type="match status" value="2"/>
</dbReference>
<organism evidence="4 6">
    <name type="scientific">Spinacia oleracea</name>
    <name type="common">Spinach</name>
    <dbReference type="NCBI Taxonomy" id="3562"/>
    <lineage>
        <taxon>Eukaryota</taxon>
        <taxon>Viridiplantae</taxon>
        <taxon>Streptophyta</taxon>
        <taxon>Embryophyta</taxon>
        <taxon>Tracheophyta</taxon>
        <taxon>Spermatophyta</taxon>
        <taxon>Magnoliopsida</taxon>
        <taxon>eudicotyledons</taxon>
        <taxon>Gunneridae</taxon>
        <taxon>Pentapetalae</taxon>
        <taxon>Caryophyllales</taxon>
        <taxon>Chenopodiaceae</taxon>
        <taxon>Chenopodioideae</taxon>
        <taxon>Anserineae</taxon>
        <taxon>Spinacia</taxon>
    </lineage>
</organism>
<comment type="similarity">
    <text evidence="1">Belongs to the PPR family. P subfamily.</text>
</comment>
<dbReference type="KEGG" id="soe:110775792"/>
<dbReference type="InterPro" id="IPR011990">
    <property type="entry name" value="TPR-like_helical_dom_sf"/>
</dbReference>
<dbReference type="GeneID" id="110775792"/>
<dbReference type="Proteomes" id="UP000813463">
    <property type="component" value="Chromosome 4"/>
</dbReference>
<evidence type="ECO:0000256" key="2">
    <source>
        <dbReference type="ARBA" id="ARBA00022737"/>
    </source>
</evidence>